<dbReference type="Proteomes" id="UP000240429">
    <property type="component" value="Unassembled WGS sequence"/>
</dbReference>
<keyword evidence="3" id="KW-1185">Reference proteome</keyword>
<dbReference type="AlphaFoldDB" id="A0A2P8QCY0"/>
<feature type="domain" description="DUF397" evidence="1">
    <location>
        <begin position="7"/>
        <end position="59"/>
    </location>
</feature>
<protein>
    <submittedName>
        <fullName evidence="2">DUF397 domain-containing protein</fullName>
    </submittedName>
</protein>
<dbReference type="Pfam" id="PF04149">
    <property type="entry name" value="DUF397"/>
    <property type="match status" value="1"/>
</dbReference>
<dbReference type="EMBL" id="PYBJ01000003">
    <property type="protein sequence ID" value="PSM44068.1"/>
    <property type="molecule type" value="Genomic_DNA"/>
</dbReference>
<proteinExistence type="predicted"/>
<evidence type="ECO:0000313" key="2">
    <source>
        <dbReference type="EMBL" id="PSM44068.1"/>
    </source>
</evidence>
<organism evidence="2 3">
    <name type="scientific">Streptomyces dioscori</name>
    <dbReference type="NCBI Taxonomy" id="2109333"/>
    <lineage>
        <taxon>Bacteria</taxon>
        <taxon>Bacillati</taxon>
        <taxon>Actinomycetota</taxon>
        <taxon>Actinomycetes</taxon>
        <taxon>Kitasatosporales</taxon>
        <taxon>Streptomycetaceae</taxon>
        <taxon>Streptomyces</taxon>
        <taxon>Streptomyces aurantiacus group</taxon>
    </lineage>
</organism>
<dbReference type="RefSeq" id="WP_107015582.1">
    <property type="nucleotide sequence ID" value="NZ_KZ679039.1"/>
</dbReference>
<name>A0A2P8QCY0_9ACTN</name>
<dbReference type="OrthoDB" id="5193099at2"/>
<evidence type="ECO:0000259" key="1">
    <source>
        <dbReference type="Pfam" id="PF04149"/>
    </source>
</evidence>
<evidence type="ECO:0000313" key="3">
    <source>
        <dbReference type="Proteomes" id="UP000240429"/>
    </source>
</evidence>
<dbReference type="InterPro" id="IPR007278">
    <property type="entry name" value="DUF397"/>
</dbReference>
<gene>
    <name evidence="2" type="ORF">C6Y14_06805</name>
</gene>
<sequence>MLIPNIWTKSSFSGGGQGDACVEVAHRRTHIAVRDSKTPAGVALAFPAGAFVTFVESLKNPGPPEHRMEP</sequence>
<comment type="caution">
    <text evidence="2">The sequence shown here is derived from an EMBL/GenBank/DDBJ whole genome shotgun (WGS) entry which is preliminary data.</text>
</comment>
<reference evidence="2 3" key="1">
    <citation type="submission" date="2018-03" db="EMBL/GenBank/DDBJ databases">
        <title>Streptomyces dioscori sp. nov., a novel endophytic actinobacterium isolated from bulbil of Dioscorea bulbifera L.</title>
        <authorList>
            <person name="Zhikuan W."/>
        </authorList>
    </citation>
    <scope>NUCLEOTIDE SEQUENCE [LARGE SCALE GENOMIC DNA]</scope>
    <source>
        <strain evidence="2 3">A217</strain>
    </source>
</reference>
<accession>A0A2P8QCY0</accession>